<comment type="caution">
    <text evidence="2">The sequence shown here is derived from an EMBL/GenBank/DDBJ whole genome shotgun (WGS) entry which is preliminary data.</text>
</comment>
<keyword evidence="1" id="KW-0812">Transmembrane</keyword>
<keyword evidence="1" id="KW-1133">Transmembrane helix</keyword>
<feature type="transmembrane region" description="Helical" evidence="1">
    <location>
        <begin position="58"/>
        <end position="80"/>
    </location>
</feature>
<keyword evidence="1" id="KW-0472">Membrane</keyword>
<evidence type="ECO:0000313" key="3">
    <source>
        <dbReference type="Proteomes" id="UP000609726"/>
    </source>
</evidence>
<dbReference type="Proteomes" id="UP000609726">
    <property type="component" value="Unassembled WGS sequence"/>
</dbReference>
<evidence type="ECO:0000256" key="1">
    <source>
        <dbReference type="SAM" id="Phobius"/>
    </source>
</evidence>
<accession>A0ABX0NVB4</accession>
<sequence>MFWLFFCALLATPFASPVAAWFLSRQAPPVQRRMLVLLVASVVVVVGALALNLSTASAALNAVLSIVAWLAFAVLGMSAYRLRPKVLAYLLGSVAAIPGIAGLLFATVGAMGLMGAVADIAARHAEQLAPRWRCYVDVVEDRETSQEAYEVTLKRQSPVLPWFEYSPRTVRLDDLDIEATEACRHAFAREAGMPSTIQRSGKSP</sequence>
<dbReference type="EMBL" id="WHJH01000021">
    <property type="protein sequence ID" value="NHZ90833.1"/>
    <property type="molecule type" value="Genomic_DNA"/>
</dbReference>
<evidence type="ECO:0000313" key="2">
    <source>
        <dbReference type="EMBL" id="NHZ90833.1"/>
    </source>
</evidence>
<feature type="transmembrane region" description="Helical" evidence="1">
    <location>
        <begin position="86"/>
        <end position="106"/>
    </location>
</feature>
<proteinExistence type="predicted"/>
<reference evidence="2 3" key="1">
    <citation type="submission" date="2019-10" db="EMBL/GenBank/DDBJ databases">
        <title>Taxonomy of Antarctic Massilia spp.: description of Massilia rubra sp. nov., Massilia aquatica sp. nov., Massilia mucilaginosa sp. nov., Massilia frigida sp. nov. isolated from streams, lakes and regoliths.</title>
        <authorList>
            <person name="Holochova P."/>
            <person name="Sedlacek I."/>
            <person name="Kralova S."/>
            <person name="Maslanova I."/>
            <person name="Busse H.-J."/>
            <person name="Stankova E."/>
            <person name="Vrbovska V."/>
            <person name="Kovarovic V."/>
            <person name="Bartak M."/>
            <person name="Svec P."/>
            <person name="Pantucek R."/>
        </authorList>
    </citation>
    <scope>NUCLEOTIDE SEQUENCE [LARGE SCALE GENOMIC DNA]</scope>
    <source>
        <strain evidence="2 3">CCM 8733</strain>
    </source>
</reference>
<protein>
    <submittedName>
        <fullName evidence="2">Uncharacterized protein</fullName>
    </submittedName>
</protein>
<name>A0ABX0NVB4_9BURK</name>
<organism evidence="2 3">
    <name type="scientific">Massilia mucilaginosa</name>
    <dbReference type="NCBI Taxonomy" id="2609282"/>
    <lineage>
        <taxon>Bacteria</taxon>
        <taxon>Pseudomonadati</taxon>
        <taxon>Pseudomonadota</taxon>
        <taxon>Betaproteobacteria</taxon>
        <taxon>Burkholderiales</taxon>
        <taxon>Oxalobacteraceae</taxon>
        <taxon>Telluria group</taxon>
        <taxon>Massilia</taxon>
    </lineage>
</organism>
<feature type="transmembrane region" description="Helical" evidence="1">
    <location>
        <begin position="30"/>
        <end position="51"/>
    </location>
</feature>
<gene>
    <name evidence="2" type="ORF">F2P45_17650</name>
</gene>
<dbReference type="RefSeq" id="WP_166877845.1">
    <property type="nucleotide sequence ID" value="NZ_WHJH01000021.1"/>
</dbReference>
<keyword evidence="3" id="KW-1185">Reference proteome</keyword>